<dbReference type="SUPFAM" id="SSF54506">
    <property type="entry name" value="Diaminopimelate epimerase-like"/>
    <property type="match status" value="2"/>
</dbReference>
<dbReference type="PANTHER" id="PTHR43709">
    <property type="entry name" value="ACONITATE ISOMERASE-RELATED"/>
    <property type="match status" value="1"/>
</dbReference>
<evidence type="ECO:0000313" key="4">
    <source>
        <dbReference type="Proteomes" id="UP001500326"/>
    </source>
</evidence>
<evidence type="ECO:0000313" key="3">
    <source>
        <dbReference type="EMBL" id="GAA1973394.1"/>
    </source>
</evidence>
<protein>
    <submittedName>
        <fullName evidence="3">4-oxalomesaconate tautomerase</fullName>
    </submittedName>
</protein>
<dbReference type="Pfam" id="PF04303">
    <property type="entry name" value="PrpF"/>
    <property type="match status" value="1"/>
</dbReference>
<name>A0ABP5D3B2_9MICO</name>
<accession>A0ABP5D3B2</accession>
<dbReference type="EMBL" id="BAAAOH010000001">
    <property type="protein sequence ID" value="GAA1973394.1"/>
    <property type="molecule type" value="Genomic_DNA"/>
</dbReference>
<reference evidence="4" key="1">
    <citation type="journal article" date="2019" name="Int. J. Syst. Evol. Microbiol.">
        <title>The Global Catalogue of Microorganisms (GCM) 10K type strain sequencing project: providing services to taxonomists for standard genome sequencing and annotation.</title>
        <authorList>
            <consortium name="The Broad Institute Genomics Platform"/>
            <consortium name="The Broad Institute Genome Sequencing Center for Infectious Disease"/>
            <person name="Wu L."/>
            <person name="Ma J."/>
        </authorList>
    </citation>
    <scope>NUCLEOTIDE SEQUENCE [LARGE SCALE GENOMIC DNA]</scope>
    <source>
        <strain evidence="4">JCM 14902</strain>
    </source>
</reference>
<dbReference type="Proteomes" id="UP001500326">
    <property type="component" value="Unassembled WGS sequence"/>
</dbReference>
<comment type="caution">
    <text evidence="3">The sequence shown here is derived from an EMBL/GenBank/DDBJ whole genome shotgun (WGS) entry which is preliminary data.</text>
</comment>
<dbReference type="InterPro" id="IPR007400">
    <property type="entry name" value="PrpF-like"/>
</dbReference>
<comment type="similarity">
    <text evidence="1">Belongs to the PrpF family.</text>
</comment>
<evidence type="ECO:0000256" key="2">
    <source>
        <dbReference type="ARBA" id="ARBA00023235"/>
    </source>
</evidence>
<keyword evidence="2" id="KW-0413">Isomerase</keyword>
<keyword evidence="4" id="KW-1185">Reference proteome</keyword>
<organism evidence="3 4">
    <name type="scientific">Microbacterium pumilum</name>
    <dbReference type="NCBI Taxonomy" id="344165"/>
    <lineage>
        <taxon>Bacteria</taxon>
        <taxon>Bacillati</taxon>
        <taxon>Actinomycetota</taxon>
        <taxon>Actinomycetes</taxon>
        <taxon>Micrococcales</taxon>
        <taxon>Microbacteriaceae</taxon>
        <taxon>Microbacterium</taxon>
    </lineage>
</organism>
<dbReference type="RefSeq" id="WP_344057641.1">
    <property type="nucleotide sequence ID" value="NZ_BAAAOH010000001.1"/>
</dbReference>
<gene>
    <name evidence="3" type="ORF">GCM10009777_01880</name>
</gene>
<sequence>MAGPDVDATAAVRDGIRCMLMRGGTSKGAYFLADDVPADPEVRADLLLRIMGSPDSRQIDGIGGAHPLTSKVAIASASTDPDFDVDYLFLQVAVDEPLVSDAQTCGNLLAGIGPFAVERGLVPSGGDETTVRIRLLNTGDAATAVFRTPGGRPDYAGDTTIDGVPGSAALIQLELASERPLLPTGSAADEIAGHRVTLVDNGMPVVLLRADEFGLSGHEAPADLEGRADLVRTLEQIRLAAGPLMGLGDVSGQTVPKMFLISAPRSGGAISTRAFIPRRVHTSIGVLMAASVAAGVSIPGAVGSDLADLPADGPIEIEHPTGSFPARVGVHQDDAGFWRGTSVSVRTARKLFDGVVYPRPAG</sequence>
<dbReference type="PANTHER" id="PTHR43709:SF3">
    <property type="entry name" value="ISOMERASE YBHH-RELATED"/>
    <property type="match status" value="1"/>
</dbReference>
<evidence type="ECO:0000256" key="1">
    <source>
        <dbReference type="ARBA" id="ARBA00007673"/>
    </source>
</evidence>
<proteinExistence type="inferred from homology"/>
<dbReference type="Gene3D" id="3.10.310.10">
    <property type="entry name" value="Diaminopimelate Epimerase, Chain A, domain 1"/>
    <property type="match status" value="2"/>
</dbReference>